<dbReference type="InterPro" id="IPR011833">
    <property type="entry name" value="Glycg_phsphrylas"/>
</dbReference>
<gene>
    <name evidence="13" type="primary">malP</name>
    <name evidence="13" type="ORF">NCTC10723_01156</name>
</gene>
<reference evidence="13 14" key="1">
    <citation type="submission" date="2018-06" db="EMBL/GenBank/DDBJ databases">
        <authorList>
            <consortium name="Pathogen Informatics"/>
            <person name="Doyle S."/>
        </authorList>
    </citation>
    <scope>NUCLEOTIDE SEQUENCE [LARGE SCALE GENOMIC DNA]</scope>
    <source>
        <strain evidence="13 14">NCTC10723</strain>
    </source>
</reference>
<dbReference type="InterPro" id="IPR000811">
    <property type="entry name" value="Glyco_trans_35"/>
</dbReference>
<dbReference type="PANTHER" id="PTHR11468:SF3">
    <property type="entry name" value="GLYCOGEN PHOSPHORYLASE, LIVER FORM"/>
    <property type="match status" value="1"/>
</dbReference>
<keyword evidence="9 12" id="KW-0119">Carbohydrate metabolism</keyword>
<evidence type="ECO:0000256" key="2">
    <source>
        <dbReference type="ARBA" id="ARBA00001933"/>
    </source>
</evidence>
<dbReference type="RefSeq" id="WP_115270239.1">
    <property type="nucleotide sequence ID" value="NZ_CASFEE010000006.1"/>
</dbReference>
<evidence type="ECO:0000256" key="3">
    <source>
        <dbReference type="ARBA" id="ARBA00006047"/>
    </source>
</evidence>
<feature type="modified residue" description="N6-(pyridoxal phosphate)lysine" evidence="11">
    <location>
        <position position="635"/>
    </location>
</feature>
<dbReference type="Gene3D" id="3.40.50.2000">
    <property type="entry name" value="Glycogen Phosphorylase B"/>
    <property type="match status" value="2"/>
</dbReference>
<dbReference type="AlphaFoldDB" id="A0A377GXK5"/>
<dbReference type="PANTHER" id="PTHR11468">
    <property type="entry name" value="GLYCOGEN PHOSPHORYLASE"/>
    <property type="match status" value="1"/>
</dbReference>
<keyword evidence="14" id="KW-1185">Reference proteome</keyword>
<comment type="catalytic activity">
    <reaction evidence="1 12">
        <text>[(1-&gt;4)-alpha-D-glucosyl](n) + phosphate = [(1-&gt;4)-alpha-D-glucosyl](n-1) + alpha-D-glucose 1-phosphate</text>
        <dbReference type="Rhea" id="RHEA:41732"/>
        <dbReference type="Rhea" id="RHEA-COMP:9584"/>
        <dbReference type="Rhea" id="RHEA-COMP:9586"/>
        <dbReference type="ChEBI" id="CHEBI:15444"/>
        <dbReference type="ChEBI" id="CHEBI:43474"/>
        <dbReference type="ChEBI" id="CHEBI:58601"/>
        <dbReference type="EC" id="2.4.1.1"/>
    </reaction>
</comment>
<dbReference type="NCBIfam" id="TIGR02093">
    <property type="entry name" value="P_ylase"/>
    <property type="match status" value="1"/>
</dbReference>
<dbReference type="FunFam" id="3.40.50.2000:FF:000005">
    <property type="entry name" value="Alpha-1,4 glucan phosphorylase"/>
    <property type="match status" value="1"/>
</dbReference>
<evidence type="ECO:0000313" key="14">
    <source>
        <dbReference type="Proteomes" id="UP000255328"/>
    </source>
</evidence>
<dbReference type="EMBL" id="UGGU01000003">
    <property type="protein sequence ID" value="STO31699.1"/>
    <property type="molecule type" value="Genomic_DNA"/>
</dbReference>
<dbReference type="OrthoDB" id="9760804at2"/>
<keyword evidence="4" id="KW-0597">Phosphoprotein</keyword>
<dbReference type="InterPro" id="IPR035090">
    <property type="entry name" value="Pyridoxal_P_attach_site"/>
</dbReference>
<evidence type="ECO:0000313" key="13">
    <source>
        <dbReference type="EMBL" id="STO31699.1"/>
    </source>
</evidence>
<organism evidence="13 14">
    <name type="scientific">Fusobacterium necrogenes</name>
    <dbReference type="NCBI Taxonomy" id="858"/>
    <lineage>
        <taxon>Bacteria</taxon>
        <taxon>Fusobacteriati</taxon>
        <taxon>Fusobacteriota</taxon>
        <taxon>Fusobacteriia</taxon>
        <taxon>Fusobacteriales</taxon>
        <taxon>Fusobacteriaceae</taxon>
        <taxon>Fusobacterium</taxon>
    </lineage>
</organism>
<name>A0A377GXK5_9FUSO</name>
<evidence type="ECO:0000256" key="7">
    <source>
        <dbReference type="ARBA" id="ARBA00022679"/>
    </source>
</evidence>
<evidence type="ECO:0000256" key="11">
    <source>
        <dbReference type="PIRSR" id="PIRSR000460-1"/>
    </source>
</evidence>
<dbReference type="GO" id="GO:0008184">
    <property type="term" value="F:glycogen phosphorylase activity"/>
    <property type="evidence" value="ECO:0007669"/>
    <property type="project" value="InterPro"/>
</dbReference>
<comment type="function">
    <text evidence="12">Allosteric enzyme that catalyzes the rate-limiting step in glycogen catabolism, the phosphorolytic cleavage of glycogen to produce glucose-1-phosphate, and plays a central role in maintaining cellular and organismal glucose homeostasis.</text>
</comment>
<sequence>MKVEKEVLRKQIEKNLKVSFGKELKEAKEFEIYRALGQAVMENIADNWYNTGKLYEKQKQAFYLSAEFLMGRALGNNLINLGMLSEVKELFDELGIDYNKVEDAEEDSALGNGGLGRLAACFLDSLATLNLPGKGYGIRYRNGIFNQEFRDGYQIEKPETWLKYGDVWSVMRPDDEVIVTFGDGNVRAVPYDMPIIGYGTNNINTLRLWEAHSILDLDLEKFNQQDYLHATQQKTLSEDISRVLYPNDSTDEGKKLRLKQQYFFVSASLQDIVKRYKKVHGNDFDKFAEFTAIQLNDTHPVIAIPELMRIFIDIEGISWEKAWSIVEKTFAYTNHTILAEALEKWWVGLYEQVVPRVYQITQGIDNQLRELLEQKFPGDKVRQDRMRIINGNMIHMAWLAIYGSHKVNGVAALHTEILKNKELKDWYELYPERFLNKTNGITQRRWLLQSNPQLANLITELIGDTWITDLSELKKLEAYLDDEKVLKKILDVKHEKKVELAEFLKRTQGVEINPDSIFDIQIKRLHEYKRQLLNIFQIIGLYHKLKMNPNMNFTPVTYIFGAKAAPGYFVAKGIIRLINEVAQMINKDSDINSKLKVVFVENYRVSVAEKLFPAADISEQISTAGKEASGTGNMKFMLNGALTIGTMDGANVEIVEEAGKENNYIFGLTVKEVEEMRISGYDPHVPYNTVEGLKKVVDSLVDGTFSDLGNGVYGTIHRLLMENAPWQQADQYFVLEDYNDYKKTQQKINKEYTFRIDWARKQLKNIANAGKFSSDRTIKEYAEEIWNITPIKL</sequence>
<evidence type="ECO:0000256" key="12">
    <source>
        <dbReference type="RuleBase" id="RU000587"/>
    </source>
</evidence>
<comment type="similarity">
    <text evidence="3 12">Belongs to the glycogen phosphorylase family.</text>
</comment>
<evidence type="ECO:0000256" key="9">
    <source>
        <dbReference type="ARBA" id="ARBA00023277"/>
    </source>
</evidence>
<keyword evidence="5" id="KW-0321">Glycogen metabolism</keyword>
<dbReference type="PIRSF" id="PIRSF000460">
    <property type="entry name" value="Pprylas_GlgP"/>
    <property type="match status" value="1"/>
</dbReference>
<dbReference type="CDD" id="cd04300">
    <property type="entry name" value="GT35_Glycogen_Phosphorylase"/>
    <property type="match status" value="1"/>
</dbReference>
<evidence type="ECO:0000256" key="4">
    <source>
        <dbReference type="ARBA" id="ARBA00022553"/>
    </source>
</evidence>
<dbReference type="PROSITE" id="PS00102">
    <property type="entry name" value="PHOSPHORYLASE"/>
    <property type="match status" value="1"/>
</dbReference>
<keyword evidence="8 11" id="KW-0663">Pyridoxal phosphate</keyword>
<proteinExistence type="inferred from homology"/>
<evidence type="ECO:0000256" key="8">
    <source>
        <dbReference type="ARBA" id="ARBA00022898"/>
    </source>
</evidence>
<evidence type="ECO:0000256" key="5">
    <source>
        <dbReference type="ARBA" id="ARBA00022600"/>
    </source>
</evidence>
<evidence type="ECO:0000256" key="6">
    <source>
        <dbReference type="ARBA" id="ARBA00022676"/>
    </source>
</evidence>
<dbReference type="GO" id="GO:0005980">
    <property type="term" value="P:glycogen catabolic process"/>
    <property type="evidence" value="ECO:0007669"/>
    <property type="project" value="TreeGrafter"/>
</dbReference>
<keyword evidence="7 12" id="KW-0808">Transferase</keyword>
<dbReference type="GO" id="GO:0030170">
    <property type="term" value="F:pyridoxal phosphate binding"/>
    <property type="evidence" value="ECO:0007669"/>
    <property type="project" value="InterPro"/>
</dbReference>
<evidence type="ECO:0000256" key="10">
    <source>
        <dbReference type="ARBA" id="ARBA00025174"/>
    </source>
</evidence>
<evidence type="ECO:0000256" key="1">
    <source>
        <dbReference type="ARBA" id="ARBA00001275"/>
    </source>
</evidence>
<dbReference type="GO" id="GO:0005737">
    <property type="term" value="C:cytoplasm"/>
    <property type="evidence" value="ECO:0007669"/>
    <property type="project" value="TreeGrafter"/>
</dbReference>
<comment type="function">
    <text evidence="10">Phosphorylase is an important allosteric enzyme in carbohydrate metabolism. Enzymes from different sources differ in their regulatory mechanisms and in their natural substrates. However, all known phosphorylases share catalytic and structural properties.</text>
</comment>
<dbReference type="FunFam" id="3.40.50.2000:FF:000153">
    <property type="entry name" value="Alpha-1,4 glucan phosphorylase"/>
    <property type="match status" value="1"/>
</dbReference>
<accession>A0A377GXK5</accession>
<keyword evidence="6 12" id="KW-0328">Glycosyltransferase</keyword>
<dbReference type="Pfam" id="PF00343">
    <property type="entry name" value="Phosphorylase"/>
    <property type="match status" value="1"/>
</dbReference>
<protein>
    <recommendedName>
        <fullName evidence="12">Alpha-1,4 glucan phosphorylase</fullName>
        <ecNumber evidence="12">2.4.1.1</ecNumber>
    </recommendedName>
</protein>
<dbReference type="EC" id="2.4.1.1" evidence="12"/>
<dbReference type="SUPFAM" id="SSF53756">
    <property type="entry name" value="UDP-Glycosyltransferase/glycogen phosphorylase"/>
    <property type="match status" value="1"/>
</dbReference>
<dbReference type="Proteomes" id="UP000255328">
    <property type="component" value="Unassembled WGS sequence"/>
</dbReference>
<comment type="cofactor">
    <cofactor evidence="2 12">
        <name>pyridoxal 5'-phosphate</name>
        <dbReference type="ChEBI" id="CHEBI:597326"/>
    </cofactor>
</comment>